<accession>A0AAV7K3Z4</accession>
<dbReference type="AlphaFoldDB" id="A0AAV7K3Z4"/>
<comment type="caution">
    <text evidence="16">The sequence shown here is derived from an EMBL/GenBank/DDBJ whole genome shotgun (WGS) entry which is preliminary data.</text>
</comment>
<gene>
    <name evidence="16" type="ORF">LOD99_1992</name>
</gene>
<dbReference type="Proteomes" id="UP001165289">
    <property type="component" value="Unassembled WGS sequence"/>
</dbReference>
<evidence type="ECO:0000256" key="6">
    <source>
        <dbReference type="ARBA" id="ARBA00044556"/>
    </source>
</evidence>
<evidence type="ECO:0000256" key="3">
    <source>
        <dbReference type="ARBA" id="ARBA00044494"/>
    </source>
</evidence>
<dbReference type="Pfam" id="PF15014">
    <property type="entry name" value="CLN5"/>
    <property type="match status" value="1"/>
</dbReference>
<evidence type="ECO:0000256" key="2">
    <source>
        <dbReference type="ARBA" id="ARBA00023180"/>
    </source>
</evidence>
<evidence type="ECO:0000256" key="9">
    <source>
        <dbReference type="ARBA" id="ARBA00047409"/>
    </source>
</evidence>
<keyword evidence="15" id="KW-0732">Signal</keyword>
<proteinExistence type="inferred from homology"/>
<keyword evidence="2" id="KW-0325">Glycoprotein</keyword>
<dbReference type="InterPro" id="IPR026138">
    <property type="entry name" value="CLN5"/>
</dbReference>
<comment type="catalytic activity">
    <reaction evidence="9">
        <text>S-hexadecanoyl-L-cysteinyl-[protein] + H2O = L-cysteinyl-[protein] + hexadecanoate + H(+)</text>
        <dbReference type="Rhea" id="RHEA:19233"/>
        <dbReference type="Rhea" id="RHEA-COMP:10131"/>
        <dbReference type="Rhea" id="RHEA-COMP:11032"/>
        <dbReference type="ChEBI" id="CHEBI:7896"/>
        <dbReference type="ChEBI" id="CHEBI:15377"/>
        <dbReference type="ChEBI" id="CHEBI:15378"/>
        <dbReference type="ChEBI" id="CHEBI:29950"/>
        <dbReference type="ChEBI" id="CHEBI:74151"/>
        <dbReference type="EC" id="3.1.2.22"/>
    </reaction>
    <physiologicalReaction direction="left-to-right" evidence="9">
        <dbReference type="Rhea" id="RHEA:19234"/>
    </physiologicalReaction>
</comment>
<dbReference type="GO" id="GO:0007040">
    <property type="term" value="P:lysosome organization"/>
    <property type="evidence" value="ECO:0007669"/>
    <property type="project" value="TreeGrafter"/>
</dbReference>
<comment type="function">
    <text evidence="8">Catalyzes the synthesis of bis(monoacylglycero)phosphate (BMP) via transacylation of 2 molecules of lysophosphatidylglycerol (LPG). BMP also known as lysobisphosphatidic acid plays a key role in the formation of intraluminal vesicles and in maintaining intracellular cholesterol homeostasis. Can use only LPG as the exclusive lysophospholipid acyl donor for base exchange and displays BMP synthase activity towards various LPGs (LPG 14:0, LPG 16:0, LPG 18:0, LPG 18:1) with a higher preference for longer chain lengths. Plays a role in influencing the retrograde trafficking of lysosomal sorting receptors SORT1 and IGF2R from the endosomes to the trans-Golgi network by controlling the recruitment of retromer complex to the endosomal membrane. Regulates the localization and activation of RAB7A which is required to recruit the retromer complex to the endosomal membrane.</text>
</comment>
<evidence type="ECO:0000313" key="17">
    <source>
        <dbReference type="Proteomes" id="UP001165289"/>
    </source>
</evidence>
<comment type="similarity">
    <text evidence="1">Belongs to the CLN5 family.</text>
</comment>
<comment type="catalytic activity">
    <reaction evidence="12">
        <text>2 1-hexadecanoyl-sn-glycero-3-phospho-(1'-sn-glycerol) = 1-hexadecanoyl-sn-glycero-3-phospho-(3'-hexadecanoyl-1'-sn-glycerol) + sn-glycero-3-phospho-(1'-sn-glycerol)</text>
        <dbReference type="Rhea" id="RHEA:77607"/>
        <dbReference type="ChEBI" id="CHEBI:64717"/>
        <dbReference type="ChEBI" id="CHEBI:75158"/>
        <dbReference type="ChEBI" id="CHEBI:232639"/>
    </reaction>
    <physiologicalReaction direction="left-to-right" evidence="12">
        <dbReference type="Rhea" id="RHEA:77608"/>
    </physiologicalReaction>
</comment>
<evidence type="ECO:0000256" key="5">
    <source>
        <dbReference type="ARBA" id="ARBA00044547"/>
    </source>
</evidence>
<comment type="catalytic activity">
    <reaction evidence="13">
        <text>2 1-acyl-sn-glycero-3-phospho-(1'-sn-glycerol) = 1-acyl-sn-glycero-3-phospho-(3'-acyl-sn-1'-glycerol) + sn-glycero-3-phospho-(1'-sn-glycerol)</text>
        <dbReference type="Rhea" id="RHEA:77619"/>
        <dbReference type="ChEBI" id="CHEBI:64717"/>
        <dbReference type="ChEBI" id="CHEBI:64840"/>
        <dbReference type="ChEBI" id="CHEBI:232628"/>
    </reaction>
    <physiologicalReaction direction="left-to-right" evidence="13">
        <dbReference type="Rhea" id="RHEA:77620"/>
    </physiologicalReaction>
</comment>
<feature type="chain" id="PRO_5043630732" description="Bis(monoacylglycero)phosphate synthase CLN5" evidence="15">
    <location>
        <begin position="22"/>
        <end position="329"/>
    </location>
</feature>
<feature type="signal peptide" evidence="15">
    <location>
        <begin position="1"/>
        <end position="21"/>
    </location>
</feature>
<evidence type="ECO:0000313" key="16">
    <source>
        <dbReference type="EMBL" id="KAI6655493.1"/>
    </source>
</evidence>
<comment type="catalytic activity">
    <reaction evidence="10">
        <text>2 1-tetradecanoyl-sn-glycero-3-phospho-(1'-sn-glycerol) = 1-tetradecanoyl-sn-glycero-3-phospho-(3'-tetradecanoyl-1'-sn-glycerol) + sn-glycero-3-phospho-(1'-sn-glycerol)</text>
        <dbReference type="Rhea" id="RHEA:77611"/>
        <dbReference type="ChEBI" id="CHEBI:64717"/>
        <dbReference type="ChEBI" id="CHEBI:72826"/>
        <dbReference type="ChEBI" id="CHEBI:232640"/>
    </reaction>
    <physiologicalReaction direction="left-to-right" evidence="10">
        <dbReference type="Rhea" id="RHEA:77612"/>
    </physiologicalReaction>
</comment>
<dbReference type="GO" id="GO:0005765">
    <property type="term" value="C:lysosomal membrane"/>
    <property type="evidence" value="ECO:0007669"/>
    <property type="project" value="TreeGrafter"/>
</dbReference>
<dbReference type="GO" id="GO:0008474">
    <property type="term" value="F:palmitoyl-(protein) hydrolase activity"/>
    <property type="evidence" value="ECO:0007669"/>
    <property type="project" value="UniProtKB-EC"/>
</dbReference>
<evidence type="ECO:0000256" key="13">
    <source>
        <dbReference type="ARBA" id="ARBA00051553"/>
    </source>
</evidence>
<name>A0AAV7K3Z4_9METZ</name>
<protein>
    <recommendedName>
        <fullName evidence="4">Bis(monoacylglycero)phosphate synthase CLN5</fullName>
    </recommendedName>
    <alternativeName>
        <fullName evidence="5">Ceroid-lipofuscinosis neuronal protein 5</fullName>
    </alternativeName>
    <alternativeName>
        <fullName evidence="7">Palmitoyl protein thioesterase CLN5</fullName>
    </alternativeName>
    <alternativeName>
        <fullName evidence="6">S-depalmitoylase CLN5</fullName>
    </alternativeName>
</protein>
<evidence type="ECO:0000256" key="1">
    <source>
        <dbReference type="ARBA" id="ARBA00007028"/>
    </source>
</evidence>
<evidence type="ECO:0000256" key="7">
    <source>
        <dbReference type="ARBA" id="ARBA00044557"/>
    </source>
</evidence>
<organism evidence="16 17">
    <name type="scientific">Oopsacas minuta</name>
    <dbReference type="NCBI Taxonomy" id="111878"/>
    <lineage>
        <taxon>Eukaryota</taxon>
        <taxon>Metazoa</taxon>
        <taxon>Porifera</taxon>
        <taxon>Hexactinellida</taxon>
        <taxon>Hexasterophora</taxon>
        <taxon>Lyssacinosida</taxon>
        <taxon>Leucopsacidae</taxon>
        <taxon>Oopsacas</taxon>
    </lineage>
</organism>
<dbReference type="PANTHER" id="PTHR15380">
    <property type="entry name" value="CEROID-LIPOFUSCINOSIS, NEURONAL 5"/>
    <property type="match status" value="1"/>
</dbReference>
<keyword evidence="17" id="KW-1185">Reference proteome</keyword>
<evidence type="ECO:0000256" key="8">
    <source>
        <dbReference type="ARBA" id="ARBA00045492"/>
    </source>
</evidence>
<comment type="catalytic activity">
    <reaction evidence="11">
        <text>2 1-(9Z-octadecenoyl)-sn-glycero-3-phospho-(1'-sn-glycerol) = 1-(9Z-octadecenoyl)-sn-glycero-3-phospho-(3'-(9Z-octadecenoyl)-1'-sn-glycerol) + sn-glycero-3-phospho-(1'-sn-glycerol)</text>
        <dbReference type="Rhea" id="RHEA:77599"/>
        <dbReference type="ChEBI" id="CHEBI:64717"/>
        <dbReference type="ChEBI" id="CHEBI:72828"/>
        <dbReference type="ChEBI" id="CHEBI:232637"/>
    </reaction>
    <physiologicalReaction direction="left-to-right" evidence="11">
        <dbReference type="Rhea" id="RHEA:77600"/>
    </physiologicalReaction>
</comment>
<evidence type="ECO:0000256" key="12">
    <source>
        <dbReference type="ARBA" id="ARBA00051183"/>
    </source>
</evidence>
<comment type="function">
    <text evidence="3">Exhibits palmitoyl protein thioesterase (S-depalmitoylation) activity in vitro and most likely plays a role in protein S-depalmitoylation.</text>
</comment>
<sequence>MSKVIIWCLLIVSYTYVLVDCSEETWPVYPIYYSNRSKVAVPDSYCEGLFPFCPAGISHIPTFGSGDTIEVFAMKKPVWQFITGNFMGKLGIWHDAIGLRSKKTGLNFTVEWYELYELLNCTFPHIVDNRTSPLWCNQGAACFYRGIIDKLWLSNGSITKVTEMTSKQFFEWGKWLKLDNDTGPYYETWRVKEGTKREDQEWFVPFDCASFILRSFKAMKKVGAEFNQNVKLNYSFITLCSDEPIFLANEADIFGPNKHNDTLAKTLMDWYDNFQSHHKNIVKWFESILKIFDYFEIEHEFYLYYNKAYWFLPLKHPIIDITYEYVPLP</sequence>
<evidence type="ECO:0000256" key="10">
    <source>
        <dbReference type="ARBA" id="ARBA00050455"/>
    </source>
</evidence>
<dbReference type="PANTHER" id="PTHR15380:SF2">
    <property type="entry name" value="CEROID-LIPOFUSCINOSIS NEURONAL PROTEIN 5"/>
    <property type="match status" value="1"/>
</dbReference>
<evidence type="ECO:0000256" key="11">
    <source>
        <dbReference type="ARBA" id="ARBA00051022"/>
    </source>
</evidence>
<evidence type="ECO:0000256" key="14">
    <source>
        <dbReference type="ARBA" id="ARBA00051789"/>
    </source>
</evidence>
<reference evidence="16 17" key="1">
    <citation type="journal article" date="2023" name="BMC Biol.">
        <title>The compact genome of the sponge Oopsacas minuta (Hexactinellida) is lacking key metazoan core genes.</title>
        <authorList>
            <person name="Santini S."/>
            <person name="Schenkelaars Q."/>
            <person name="Jourda C."/>
            <person name="Duchesne M."/>
            <person name="Belahbib H."/>
            <person name="Rocher C."/>
            <person name="Selva M."/>
            <person name="Riesgo A."/>
            <person name="Vervoort M."/>
            <person name="Leys S.P."/>
            <person name="Kodjabachian L."/>
            <person name="Le Bivic A."/>
            <person name="Borchiellini C."/>
            <person name="Claverie J.M."/>
            <person name="Renard E."/>
        </authorList>
    </citation>
    <scope>NUCLEOTIDE SEQUENCE [LARGE SCALE GENOMIC DNA]</scope>
    <source>
        <strain evidence="16">SPO-2</strain>
    </source>
</reference>
<evidence type="ECO:0000256" key="4">
    <source>
        <dbReference type="ARBA" id="ARBA00044532"/>
    </source>
</evidence>
<evidence type="ECO:0000256" key="15">
    <source>
        <dbReference type="SAM" id="SignalP"/>
    </source>
</evidence>
<dbReference type="EMBL" id="JAKMXF010000188">
    <property type="protein sequence ID" value="KAI6655493.1"/>
    <property type="molecule type" value="Genomic_DNA"/>
</dbReference>
<dbReference type="GO" id="GO:0016798">
    <property type="term" value="F:hydrolase activity, acting on glycosyl bonds"/>
    <property type="evidence" value="ECO:0007669"/>
    <property type="project" value="TreeGrafter"/>
</dbReference>
<comment type="catalytic activity">
    <reaction evidence="14">
        <text>2 1-octadecanoyl-sn-glycero-3-phospho-(1'-sn-glycerol) = 1-octadecanoyl-sn-glycero-3-phospho-(3'-octadecanoyl-1'-sn-glycerol) + sn-glycero-3-phospho-(1'-sn-glycerol)</text>
        <dbReference type="Rhea" id="RHEA:77603"/>
        <dbReference type="ChEBI" id="CHEBI:64717"/>
        <dbReference type="ChEBI" id="CHEBI:72827"/>
        <dbReference type="ChEBI" id="CHEBI:232638"/>
    </reaction>
    <physiologicalReaction direction="left-to-right" evidence="14">
        <dbReference type="Rhea" id="RHEA:77604"/>
    </physiologicalReaction>
</comment>